<comment type="function">
    <text evidence="1">Core subunit of the mitochondrial membrane respiratory chain NADH dehydrogenase (Complex I) that is believed to belong to the minimal assembly required for catalysis. Complex I functions in the transfer of electrons from NADH to the respiratory chain. The immediate electron acceptor for the enzyme is believed to be ubiquinone.</text>
</comment>
<feature type="transmembrane region" description="Helical" evidence="17">
    <location>
        <begin position="339"/>
        <end position="357"/>
    </location>
</feature>
<evidence type="ECO:0000259" key="18">
    <source>
        <dbReference type="Pfam" id="PF00361"/>
    </source>
</evidence>
<feature type="transmembrane region" description="Helical" evidence="17">
    <location>
        <begin position="212"/>
        <end position="234"/>
    </location>
</feature>
<evidence type="ECO:0000256" key="12">
    <source>
        <dbReference type="ARBA" id="ARBA00023027"/>
    </source>
</evidence>
<dbReference type="GO" id="GO:0031966">
    <property type="term" value="C:mitochondrial membrane"/>
    <property type="evidence" value="ECO:0007669"/>
    <property type="project" value="UniProtKB-SubCell"/>
</dbReference>
<dbReference type="GO" id="GO:0042773">
    <property type="term" value="P:ATP synthesis coupled electron transport"/>
    <property type="evidence" value="ECO:0007669"/>
    <property type="project" value="InterPro"/>
</dbReference>
<gene>
    <name evidence="20" type="primary">nad4</name>
</gene>
<proteinExistence type="inferred from homology"/>
<sequence length="441" mass="52005">MMKFIFMVLILIPLTFIYNFWLMVFFLVLVFFYFFIFNTNLFFTNLSFNLGFDLLSYILILLTLWISILMILASEKIYFKNKFFNFYNFMILMLMMALILTFSVMNMFMFYLFFEISLIPILFMILGWGYQPERIQAGMYLLFYTMFASLPLLMSLFILMKINNSLCFNLLNLDLNLIYYLMINMVFFIKIPMFLVHLWLPKAHVEAPVAGSMILAGVMLKLGGYGLLRFLVLFKSVSMKFNFLIINLSLFGSLVISLECLRQSDMKSLIAYSSVAHMGLMMSGLLTLNYWGMVGSLMMMIAHGVSSSALFVLVNINYERLYSRSIYLNKGLMNIFPSLSLWWFLFCACNMAAPPSLNLLSEIMLINSLLSYSIFNMFYILFLSFFSSVYTLYLYTFTQHGKIYQNYPMTFIYVREYLILFLHWVPLNFLLIKSEYFCKWI</sequence>
<feature type="transmembrane region" description="Helical" evidence="17">
    <location>
        <begin position="377"/>
        <end position="395"/>
    </location>
</feature>
<dbReference type="GO" id="GO:0048039">
    <property type="term" value="F:ubiquinone binding"/>
    <property type="evidence" value="ECO:0007669"/>
    <property type="project" value="TreeGrafter"/>
</dbReference>
<feature type="transmembrane region" description="Helical" evidence="17">
    <location>
        <begin position="177"/>
        <end position="200"/>
    </location>
</feature>
<evidence type="ECO:0000256" key="16">
    <source>
        <dbReference type="ARBA" id="ARBA00049551"/>
    </source>
</evidence>
<dbReference type="GO" id="GO:0015990">
    <property type="term" value="P:electron transport coupled proton transport"/>
    <property type="evidence" value="ECO:0007669"/>
    <property type="project" value="TreeGrafter"/>
</dbReference>
<evidence type="ECO:0000256" key="10">
    <source>
        <dbReference type="ARBA" id="ARBA00022982"/>
    </source>
</evidence>
<keyword evidence="13 17" id="KW-0830">Ubiquinone</keyword>
<dbReference type="EC" id="7.1.1.2" evidence="4 17"/>
<feature type="transmembrane region" description="Helical" evidence="17">
    <location>
        <begin position="297"/>
        <end position="318"/>
    </location>
</feature>
<feature type="domain" description="NADH:ubiquinone oxidoreductase chain 4 N-terminal" evidence="19">
    <location>
        <begin position="1"/>
        <end position="101"/>
    </location>
</feature>
<dbReference type="PANTHER" id="PTHR43507">
    <property type="entry name" value="NADH-UBIQUINONE OXIDOREDUCTASE CHAIN 4"/>
    <property type="match status" value="1"/>
</dbReference>
<dbReference type="InterPro" id="IPR000260">
    <property type="entry name" value="NADH4_N"/>
</dbReference>
<comment type="catalytic activity">
    <reaction evidence="16 17">
        <text>a ubiquinone + NADH + 5 H(+)(in) = a ubiquinol + NAD(+) + 4 H(+)(out)</text>
        <dbReference type="Rhea" id="RHEA:29091"/>
        <dbReference type="Rhea" id="RHEA-COMP:9565"/>
        <dbReference type="Rhea" id="RHEA-COMP:9566"/>
        <dbReference type="ChEBI" id="CHEBI:15378"/>
        <dbReference type="ChEBI" id="CHEBI:16389"/>
        <dbReference type="ChEBI" id="CHEBI:17976"/>
        <dbReference type="ChEBI" id="CHEBI:57540"/>
        <dbReference type="ChEBI" id="CHEBI:57945"/>
        <dbReference type="EC" id="7.1.1.2"/>
    </reaction>
</comment>
<evidence type="ECO:0000256" key="5">
    <source>
        <dbReference type="ARBA" id="ARBA00021006"/>
    </source>
</evidence>
<dbReference type="InterPro" id="IPR003918">
    <property type="entry name" value="NADH_UbQ_OxRdtase"/>
</dbReference>
<evidence type="ECO:0000256" key="8">
    <source>
        <dbReference type="ARBA" id="ARBA00022692"/>
    </source>
</evidence>
<evidence type="ECO:0000259" key="19">
    <source>
        <dbReference type="Pfam" id="PF01059"/>
    </source>
</evidence>
<keyword evidence="10 17" id="KW-0249">Electron transport</keyword>
<evidence type="ECO:0000256" key="7">
    <source>
        <dbReference type="ARBA" id="ARBA00022660"/>
    </source>
</evidence>
<comment type="subcellular location">
    <subcellularLocation>
        <location evidence="2 17">Mitochondrion membrane</location>
        <topology evidence="2 17">Multi-pass membrane protein</topology>
    </subcellularLocation>
</comment>
<keyword evidence="15 17" id="KW-0472">Membrane</keyword>
<keyword evidence="12 17" id="KW-0520">NAD</keyword>
<evidence type="ECO:0000256" key="13">
    <source>
        <dbReference type="ARBA" id="ARBA00023075"/>
    </source>
</evidence>
<feature type="transmembrane region" description="Helical" evidence="17">
    <location>
        <begin position="84"/>
        <end position="102"/>
    </location>
</feature>
<keyword evidence="14 17" id="KW-0496">Mitochondrion</keyword>
<dbReference type="Pfam" id="PF01059">
    <property type="entry name" value="Oxidored_q5_N"/>
    <property type="match status" value="1"/>
</dbReference>
<protein>
    <recommendedName>
        <fullName evidence="5 17">NADH-ubiquinone oxidoreductase chain 4</fullName>
        <ecNumber evidence="4 17">7.1.1.2</ecNumber>
    </recommendedName>
</protein>
<feature type="transmembrane region" description="Helical" evidence="17">
    <location>
        <begin position="407"/>
        <end position="425"/>
    </location>
</feature>
<dbReference type="AlphaFoldDB" id="A0A0S2MNQ1"/>
<dbReference type="InterPro" id="IPR001750">
    <property type="entry name" value="ND/Mrp_TM"/>
</dbReference>
<evidence type="ECO:0000256" key="4">
    <source>
        <dbReference type="ARBA" id="ARBA00012944"/>
    </source>
</evidence>
<evidence type="ECO:0000313" key="20">
    <source>
        <dbReference type="EMBL" id="ALO76367.1"/>
    </source>
</evidence>
<dbReference type="GO" id="GO:0008137">
    <property type="term" value="F:NADH dehydrogenase (ubiquinone) activity"/>
    <property type="evidence" value="ECO:0007669"/>
    <property type="project" value="UniProtKB-UniRule"/>
</dbReference>
<feature type="domain" description="NADH:quinone oxidoreductase/Mrp antiporter transmembrane" evidence="18">
    <location>
        <begin position="105"/>
        <end position="387"/>
    </location>
</feature>
<reference evidence="20" key="1">
    <citation type="submission" date="2012-06" db="EMBL/GenBank/DDBJ databases">
        <title>Mitogenomics of the Coleoptera under dense taxon sampling.</title>
        <authorList>
            <person name="Timmermans M.J.T.N."/>
            <person name="Lim J."/>
            <person name="Dodsworth S."/>
            <person name="Haran J."/>
            <person name="Ahrens D."/>
            <person name="Bocak L."/>
            <person name="London A."/>
            <person name="Culverwell L."/>
            <person name="Vogler A.P."/>
        </authorList>
    </citation>
    <scope>NUCLEOTIDE SEQUENCE</scope>
</reference>
<keyword evidence="9" id="KW-1278">Translocase</keyword>
<comment type="function">
    <text evidence="17">Core subunit of the mitochondrial membrane respiratory chain NADH dehydrogenase (Complex I) which catalyzes electron transfer from NADH through the respiratory chain, using ubiquinone as an electron acceptor. Essential for the catalytic activity and assembly of complex I.</text>
</comment>
<organism evidence="20">
    <name type="scientific">Discolomatinae sp. GENSP01</name>
    <dbReference type="NCBI Taxonomy" id="1205622"/>
    <lineage>
        <taxon>Eukaryota</taxon>
        <taxon>Metazoa</taxon>
        <taxon>Ecdysozoa</taxon>
        <taxon>Arthropoda</taxon>
        <taxon>Hexapoda</taxon>
        <taxon>Insecta</taxon>
        <taxon>Pterygota</taxon>
        <taxon>Neoptera</taxon>
        <taxon>Endopterygota</taxon>
        <taxon>Coleoptera</taxon>
        <taxon>Polyphaga</taxon>
        <taxon>Cucujiformia</taxon>
        <taxon>Coccinelloidea</taxon>
        <taxon>Discolomatidae</taxon>
    </lineage>
</organism>
<name>A0A0S2MNQ1_9CUCU</name>
<keyword evidence="8 17" id="KW-0812">Transmembrane</keyword>
<feature type="transmembrane region" description="Helical" evidence="17">
    <location>
        <begin position="108"/>
        <end position="129"/>
    </location>
</feature>
<keyword evidence="7 17" id="KW-0679">Respiratory chain</keyword>
<dbReference type="Pfam" id="PF00361">
    <property type="entry name" value="Proton_antipo_M"/>
    <property type="match status" value="1"/>
</dbReference>
<evidence type="ECO:0000256" key="2">
    <source>
        <dbReference type="ARBA" id="ARBA00004225"/>
    </source>
</evidence>
<accession>A0A0S2MNQ1</accession>
<comment type="similarity">
    <text evidence="3 17">Belongs to the complex I subunit 4 family.</text>
</comment>
<dbReference type="PANTHER" id="PTHR43507:SF20">
    <property type="entry name" value="NADH-UBIQUINONE OXIDOREDUCTASE CHAIN 4"/>
    <property type="match status" value="1"/>
</dbReference>
<evidence type="ECO:0000256" key="17">
    <source>
        <dbReference type="RuleBase" id="RU003297"/>
    </source>
</evidence>
<evidence type="ECO:0000256" key="14">
    <source>
        <dbReference type="ARBA" id="ARBA00023128"/>
    </source>
</evidence>
<feature type="transmembrane region" description="Helical" evidence="17">
    <location>
        <begin position="7"/>
        <end position="34"/>
    </location>
</feature>
<feature type="transmembrane region" description="Helical" evidence="17">
    <location>
        <begin position="270"/>
        <end position="291"/>
    </location>
</feature>
<evidence type="ECO:0000256" key="6">
    <source>
        <dbReference type="ARBA" id="ARBA00022448"/>
    </source>
</evidence>
<evidence type="ECO:0000256" key="3">
    <source>
        <dbReference type="ARBA" id="ARBA00009025"/>
    </source>
</evidence>
<feature type="transmembrane region" description="Helical" evidence="17">
    <location>
        <begin position="240"/>
        <end position="258"/>
    </location>
</feature>
<dbReference type="PRINTS" id="PR01437">
    <property type="entry name" value="NUOXDRDTASE4"/>
</dbReference>
<geneLocation type="mitochondrion" evidence="20"/>
<keyword evidence="11 17" id="KW-1133">Transmembrane helix</keyword>
<evidence type="ECO:0000256" key="1">
    <source>
        <dbReference type="ARBA" id="ARBA00003257"/>
    </source>
</evidence>
<feature type="transmembrane region" description="Helical" evidence="17">
    <location>
        <begin position="141"/>
        <end position="162"/>
    </location>
</feature>
<evidence type="ECO:0000256" key="11">
    <source>
        <dbReference type="ARBA" id="ARBA00022989"/>
    </source>
</evidence>
<dbReference type="GO" id="GO:0003954">
    <property type="term" value="F:NADH dehydrogenase activity"/>
    <property type="evidence" value="ECO:0007669"/>
    <property type="project" value="TreeGrafter"/>
</dbReference>
<feature type="transmembrane region" description="Helical" evidence="17">
    <location>
        <begin position="54"/>
        <end position="72"/>
    </location>
</feature>
<evidence type="ECO:0000256" key="15">
    <source>
        <dbReference type="ARBA" id="ARBA00023136"/>
    </source>
</evidence>
<dbReference type="EMBL" id="JX412748">
    <property type="protein sequence ID" value="ALO76367.1"/>
    <property type="molecule type" value="Genomic_DNA"/>
</dbReference>
<keyword evidence="6 17" id="KW-0813">Transport</keyword>
<evidence type="ECO:0000256" key="9">
    <source>
        <dbReference type="ARBA" id="ARBA00022967"/>
    </source>
</evidence>